<feature type="domain" description="MvdD-like pre-ATP grasp" evidence="1">
    <location>
        <begin position="9"/>
        <end position="111"/>
    </location>
</feature>
<dbReference type="Pfam" id="PF21068">
    <property type="entry name" value="ATPgraspMvdD"/>
    <property type="match status" value="1"/>
</dbReference>
<dbReference type="InterPro" id="IPR048936">
    <property type="entry name" value="MvdD-like_ATPgrasp"/>
</dbReference>
<reference evidence="2 3" key="1">
    <citation type="submission" date="2024-09" db="EMBL/GenBank/DDBJ databases">
        <authorList>
            <person name="Sun Q."/>
            <person name="Mori K."/>
        </authorList>
    </citation>
    <scope>NUCLEOTIDE SEQUENCE [LARGE SCALE GENOMIC DNA]</scope>
    <source>
        <strain evidence="2 3">CGMCC 1.15906</strain>
    </source>
</reference>
<evidence type="ECO:0000259" key="1">
    <source>
        <dbReference type="Pfam" id="PF21068"/>
    </source>
</evidence>
<dbReference type="Proteomes" id="UP001589890">
    <property type="component" value="Unassembled WGS sequence"/>
</dbReference>
<dbReference type="SUPFAM" id="SSF56059">
    <property type="entry name" value="Glutathione synthetase ATP-binding domain-like"/>
    <property type="match status" value="1"/>
</dbReference>
<name>A0ABV6QP40_9ACTN</name>
<evidence type="ECO:0000313" key="3">
    <source>
        <dbReference type="Proteomes" id="UP001589890"/>
    </source>
</evidence>
<protein>
    <submittedName>
        <fullName evidence="2">MvdC/MvdD family ATP grasp protein</fullName>
    </submittedName>
</protein>
<dbReference type="RefSeq" id="WP_380049820.1">
    <property type="nucleotide sequence ID" value="NZ_JBHLTC010000024.1"/>
</dbReference>
<accession>A0ABV6QP40</accession>
<comment type="caution">
    <text evidence="2">The sequence shown here is derived from an EMBL/GenBank/DDBJ whole genome shotgun (WGS) entry which is preliminary data.</text>
</comment>
<organism evidence="2 3">
    <name type="scientific">Kribbella deserti</name>
    <dbReference type="NCBI Taxonomy" id="1926257"/>
    <lineage>
        <taxon>Bacteria</taxon>
        <taxon>Bacillati</taxon>
        <taxon>Actinomycetota</taxon>
        <taxon>Actinomycetes</taxon>
        <taxon>Propionibacteriales</taxon>
        <taxon>Kribbellaceae</taxon>
        <taxon>Kribbella</taxon>
    </lineage>
</organism>
<sequence>MLTEVCDATADFVLAHLNERGVALWRLDPGDFPNTLDLSARFDGSWRGEVLGPLRAADLAEVKAVYYRRPSDFKTPDGLSESENAFVRSQARHAVFGLLAALPGVTWVNQPGRMADARMKPYQLAIASAVGLVTPRTLVTNRPEDVVAFGTEMGRIITKSLSIVRYVDDVKGPGLLYTTEVPEADWGDGGITATAHLFQEVVERDYEVRLTYVGGQCFSAAIEPDDPYGELDIRAHSRRVRYAAIEAPSKITAAVGAMMDRLGLVFGAFDFIVRPDGQWVFIELNPNGQWAWIEEEVGHPISAALADLLEKGAIG</sequence>
<dbReference type="EMBL" id="JBHLTC010000024">
    <property type="protein sequence ID" value="MFC0626393.1"/>
    <property type="molecule type" value="Genomic_DNA"/>
</dbReference>
<dbReference type="Gene3D" id="3.30.470.20">
    <property type="entry name" value="ATP-grasp fold, B domain"/>
    <property type="match status" value="1"/>
</dbReference>
<keyword evidence="3" id="KW-1185">Reference proteome</keyword>
<evidence type="ECO:0000313" key="2">
    <source>
        <dbReference type="EMBL" id="MFC0626393.1"/>
    </source>
</evidence>
<dbReference type="PANTHER" id="PTHR21621">
    <property type="entry name" value="RIBOSOMAL PROTEIN S6 MODIFICATION PROTEIN"/>
    <property type="match status" value="1"/>
</dbReference>
<gene>
    <name evidence="2" type="ORF">ACFFGN_20105</name>
</gene>
<proteinExistence type="predicted"/>
<dbReference type="PANTHER" id="PTHR21621:SF0">
    <property type="entry name" value="BETA-CITRYLGLUTAMATE SYNTHASE B-RELATED"/>
    <property type="match status" value="1"/>
</dbReference>